<sequence length="72" mass="8517">ININTDCYTTATVQKLYITSCLEKILYTQIQPYIKKRNCTLNNFTNILLLLKYLFGNPDRACTAWNKLYYLQ</sequence>
<proteinExistence type="predicted"/>
<dbReference type="EMBL" id="KZ821699">
    <property type="protein sequence ID" value="PYH81901.1"/>
    <property type="molecule type" value="Genomic_DNA"/>
</dbReference>
<reference evidence="1 2" key="1">
    <citation type="submission" date="2016-12" db="EMBL/GenBank/DDBJ databases">
        <title>The genomes of Aspergillus section Nigri reveals drivers in fungal speciation.</title>
        <authorList>
            <consortium name="DOE Joint Genome Institute"/>
            <person name="Vesth T.C."/>
            <person name="Nybo J."/>
            <person name="Theobald S."/>
            <person name="Brandl J."/>
            <person name="Frisvad J.C."/>
            <person name="Nielsen K.F."/>
            <person name="Lyhne E.K."/>
            <person name="Kogle M.E."/>
            <person name="Kuo A."/>
            <person name="Riley R."/>
            <person name="Clum A."/>
            <person name="Nolan M."/>
            <person name="Lipzen A."/>
            <person name="Salamov A."/>
            <person name="Henrissat B."/>
            <person name="Wiebenga A."/>
            <person name="De Vries R.P."/>
            <person name="Grigoriev I.V."/>
            <person name="Mortensen U.H."/>
            <person name="Andersen M.R."/>
            <person name="Baker S.E."/>
        </authorList>
    </citation>
    <scope>NUCLEOTIDE SEQUENCE [LARGE SCALE GENOMIC DNA]</scope>
    <source>
        <strain evidence="1 2">CBS 121591</strain>
    </source>
</reference>
<evidence type="ECO:0000313" key="1">
    <source>
        <dbReference type="EMBL" id="PYH81901.1"/>
    </source>
</evidence>
<feature type="non-terminal residue" evidence="1">
    <location>
        <position position="1"/>
    </location>
</feature>
<dbReference type="Proteomes" id="UP000248340">
    <property type="component" value="Unassembled WGS sequence"/>
</dbReference>
<protein>
    <submittedName>
        <fullName evidence="1">Uncharacterized protein</fullName>
    </submittedName>
</protein>
<accession>A0A319CDV3</accession>
<dbReference type="GeneID" id="37134149"/>
<evidence type="ECO:0000313" key="2">
    <source>
        <dbReference type="Proteomes" id="UP000248340"/>
    </source>
</evidence>
<dbReference type="STRING" id="1448315.A0A319CDV3"/>
<gene>
    <name evidence="1" type="ORF">BO82DRAFT_283332</name>
</gene>
<dbReference type="RefSeq" id="XP_025492101.1">
    <property type="nucleotide sequence ID" value="XM_025631408.1"/>
</dbReference>
<name>A0A319CDV3_9EURO</name>
<dbReference type="AlphaFoldDB" id="A0A319CDV3"/>
<organism evidence="1 2">
    <name type="scientific">Aspergillus uvarum CBS 121591</name>
    <dbReference type="NCBI Taxonomy" id="1448315"/>
    <lineage>
        <taxon>Eukaryota</taxon>
        <taxon>Fungi</taxon>
        <taxon>Dikarya</taxon>
        <taxon>Ascomycota</taxon>
        <taxon>Pezizomycotina</taxon>
        <taxon>Eurotiomycetes</taxon>
        <taxon>Eurotiomycetidae</taxon>
        <taxon>Eurotiales</taxon>
        <taxon>Aspergillaceae</taxon>
        <taxon>Aspergillus</taxon>
        <taxon>Aspergillus subgen. Circumdati</taxon>
    </lineage>
</organism>
<keyword evidence="2" id="KW-1185">Reference proteome</keyword>
<dbReference type="VEuPathDB" id="FungiDB:BO82DRAFT_283332"/>